<dbReference type="InterPro" id="IPR036291">
    <property type="entry name" value="NAD(P)-bd_dom_sf"/>
</dbReference>
<organism evidence="2 3">
    <name type="scientific">Teichococcus vastitatis</name>
    <dbReference type="NCBI Taxonomy" id="2307076"/>
    <lineage>
        <taxon>Bacteria</taxon>
        <taxon>Pseudomonadati</taxon>
        <taxon>Pseudomonadota</taxon>
        <taxon>Alphaproteobacteria</taxon>
        <taxon>Acetobacterales</taxon>
        <taxon>Roseomonadaceae</taxon>
        <taxon>Roseomonas</taxon>
    </lineage>
</organism>
<dbReference type="Pfam" id="PF13561">
    <property type="entry name" value="adh_short_C2"/>
    <property type="match status" value="1"/>
</dbReference>
<accession>A0ABS9W9C0</accession>
<evidence type="ECO:0000313" key="2">
    <source>
        <dbReference type="EMBL" id="MCI0755894.1"/>
    </source>
</evidence>
<dbReference type="InterPro" id="IPR002347">
    <property type="entry name" value="SDR_fam"/>
</dbReference>
<gene>
    <name evidence="2" type="ORF">MON41_19705</name>
</gene>
<dbReference type="PANTHER" id="PTHR42879">
    <property type="entry name" value="3-OXOACYL-(ACYL-CARRIER-PROTEIN) REDUCTASE"/>
    <property type="match status" value="1"/>
</dbReference>
<dbReference type="PRINTS" id="PR00081">
    <property type="entry name" value="GDHRDH"/>
</dbReference>
<comment type="caution">
    <text evidence="2">The sequence shown here is derived from an EMBL/GenBank/DDBJ whole genome shotgun (WGS) entry which is preliminary data.</text>
</comment>
<dbReference type="EMBL" id="JALBUU010000079">
    <property type="protein sequence ID" value="MCI0755894.1"/>
    <property type="molecule type" value="Genomic_DNA"/>
</dbReference>
<reference evidence="2 3" key="1">
    <citation type="submission" date="2022-03" db="EMBL/GenBank/DDBJ databases">
        <title>Complete genome analysis of Roseomonas KG 17.1 : a prolific producer of plant growth promoters.</title>
        <authorList>
            <person name="Saadouli I."/>
            <person name="Najjari A."/>
            <person name="Mosbah A."/>
            <person name="Ouzari H.I."/>
        </authorList>
    </citation>
    <scope>NUCLEOTIDE SEQUENCE [LARGE SCALE GENOMIC DNA]</scope>
    <source>
        <strain evidence="2 3">KG17-1</strain>
    </source>
</reference>
<dbReference type="Gene3D" id="3.40.50.720">
    <property type="entry name" value="NAD(P)-binding Rossmann-like Domain"/>
    <property type="match status" value="1"/>
</dbReference>
<dbReference type="InterPro" id="IPR050259">
    <property type="entry name" value="SDR"/>
</dbReference>
<protein>
    <submittedName>
        <fullName evidence="2">SDR family oxidoreductase</fullName>
    </submittedName>
</protein>
<dbReference type="SUPFAM" id="SSF51735">
    <property type="entry name" value="NAD(P)-binding Rossmann-fold domains"/>
    <property type="match status" value="1"/>
</dbReference>
<name>A0ABS9W9C0_9PROT</name>
<proteinExistence type="inferred from homology"/>
<sequence>MDLQLSGKTVLITGGSRGIGRACAEAFLAEGAAVAICGRSRDSLDGALAALPGAIGIQADLTDPAEAARAAAEAEAALGGVEVLVNAAGAARRTPPAELTPAAWRAAMDAKYFSYINVIDPLVKRMADRGRGVIVNVIGAGGKVAAPTHLAGGAANAALMLATAGLATAYAGQGLRILGVNPGATETDRVAEGLAAEARLAGIDAAEARRRSVAAIPLGRMARPDEVADAVLFLASARASYITGVTLGMDGARYPVVV</sequence>
<keyword evidence="3" id="KW-1185">Reference proteome</keyword>
<evidence type="ECO:0000313" key="3">
    <source>
        <dbReference type="Proteomes" id="UP001201985"/>
    </source>
</evidence>
<comment type="similarity">
    <text evidence="1">Belongs to the short-chain dehydrogenases/reductases (SDR) family.</text>
</comment>
<dbReference type="RefSeq" id="WP_241793696.1">
    <property type="nucleotide sequence ID" value="NZ_JALBUU010000079.1"/>
</dbReference>
<evidence type="ECO:0000256" key="1">
    <source>
        <dbReference type="ARBA" id="ARBA00006484"/>
    </source>
</evidence>
<dbReference type="Proteomes" id="UP001201985">
    <property type="component" value="Unassembled WGS sequence"/>
</dbReference>